<evidence type="ECO:0000256" key="2">
    <source>
        <dbReference type="ARBA" id="ARBA00022741"/>
    </source>
</evidence>
<dbReference type="AlphaFoldDB" id="A0A1N6SGP5"/>
<dbReference type="PROSITE" id="PS50893">
    <property type="entry name" value="ABC_TRANSPORTER_2"/>
    <property type="match status" value="1"/>
</dbReference>
<dbReference type="OrthoDB" id="9804819at2"/>
<organism evidence="6 7">
    <name type="scientific">Alkalispirochaeta americana</name>
    <dbReference type="NCBI Taxonomy" id="159291"/>
    <lineage>
        <taxon>Bacteria</taxon>
        <taxon>Pseudomonadati</taxon>
        <taxon>Spirochaetota</taxon>
        <taxon>Spirochaetia</taxon>
        <taxon>Spirochaetales</taxon>
        <taxon>Spirochaetaceae</taxon>
        <taxon>Alkalispirochaeta</taxon>
    </lineage>
</organism>
<keyword evidence="1" id="KW-0813">Transport</keyword>
<name>A0A1N6SGP5_9SPIO</name>
<dbReference type="InterPro" id="IPR017871">
    <property type="entry name" value="ABC_transporter-like_CS"/>
</dbReference>
<dbReference type="Pfam" id="PF00005">
    <property type="entry name" value="ABC_tran"/>
    <property type="match status" value="1"/>
</dbReference>
<reference evidence="6 7" key="1">
    <citation type="submission" date="2017-01" db="EMBL/GenBank/DDBJ databases">
        <authorList>
            <person name="Mah S.A."/>
            <person name="Swanson W.J."/>
            <person name="Moy G.W."/>
            <person name="Vacquier V.D."/>
        </authorList>
    </citation>
    <scope>NUCLEOTIDE SEQUENCE [LARGE SCALE GENOMIC DNA]</scope>
    <source>
        <strain evidence="6 7">ASpG1</strain>
    </source>
</reference>
<dbReference type="PROSITE" id="PS00211">
    <property type="entry name" value="ABC_TRANSPORTER_1"/>
    <property type="match status" value="1"/>
</dbReference>
<dbReference type="Gene3D" id="3.40.50.300">
    <property type="entry name" value="P-loop containing nucleotide triphosphate hydrolases"/>
    <property type="match status" value="1"/>
</dbReference>
<dbReference type="GO" id="GO:0016887">
    <property type="term" value="F:ATP hydrolysis activity"/>
    <property type="evidence" value="ECO:0007669"/>
    <property type="project" value="InterPro"/>
</dbReference>
<evidence type="ECO:0000259" key="5">
    <source>
        <dbReference type="PROSITE" id="PS50893"/>
    </source>
</evidence>
<dbReference type="RefSeq" id="WP_083943826.1">
    <property type="nucleotide sequence ID" value="NZ_FTMS01000008.1"/>
</dbReference>
<dbReference type="InterPro" id="IPR003593">
    <property type="entry name" value="AAA+_ATPase"/>
</dbReference>
<dbReference type="CDD" id="cd03230">
    <property type="entry name" value="ABC_DR_subfamily_A"/>
    <property type="match status" value="1"/>
</dbReference>
<evidence type="ECO:0000256" key="1">
    <source>
        <dbReference type="ARBA" id="ARBA00022448"/>
    </source>
</evidence>
<dbReference type="SUPFAM" id="SSF52540">
    <property type="entry name" value="P-loop containing nucleoside triphosphate hydrolases"/>
    <property type="match status" value="1"/>
</dbReference>
<dbReference type="InterPro" id="IPR003439">
    <property type="entry name" value="ABC_transporter-like_ATP-bd"/>
</dbReference>
<dbReference type="InterPro" id="IPR027417">
    <property type="entry name" value="P-loop_NTPase"/>
</dbReference>
<dbReference type="STRING" id="159291.SAMN05920897_10878"/>
<evidence type="ECO:0000313" key="7">
    <source>
        <dbReference type="Proteomes" id="UP000186400"/>
    </source>
</evidence>
<dbReference type="InterPro" id="IPR051782">
    <property type="entry name" value="ABC_Transporter_VariousFunc"/>
</dbReference>
<keyword evidence="2" id="KW-0547">Nucleotide-binding</keyword>
<evidence type="ECO:0000313" key="6">
    <source>
        <dbReference type="EMBL" id="SIQ40323.1"/>
    </source>
</evidence>
<dbReference type="PANTHER" id="PTHR42939">
    <property type="entry name" value="ABC TRANSPORTER ATP-BINDING PROTEIN ALBC-RELATED"/>
    <property type="match status" value="1"/>
</dbReference>
<evidence type="ECO:0000256" key="3">
    <source>
        <dbReference type="ARBA" id="ARBA00022840"/>
    </source>
</evidence>
<proteinExistence type="predicted"/>
<keyword evidence="7" id="KW-1185">Reference proteome</keyword>
<feature type="domain" description="ABC transporter" evidence="5">
    <location>
        <begin position="51"/>
        <end position="276"/>
    </location>
</feature>
<protein>
    <submittedName>
        <fullName evidence="6">ABC-2 type transport system ATP-binding protein</fullName>
    </submittedName>
</protein>
<dbReference type="SMART" id="SM00382">
    <property type="entry name" value="AAA"/>
    <property type="match status" value="1"/>
</dbReference>
<accession>A0A1N6SGP5</accession>
<keyword evidence="3 6" id="KW-0067">ATP-binding</keyword>
<feature type="region of interest" description="Disordered" evidence="4">
    <location>
        <begin position="19"/>
        <end position="41"/>
    </location>
</feature>
<dbReference type="Proteomes" id="UP000186400">
    <property type="component" value="Unassembled WGS sequence"/>
</dbReference>
<dbReference type="EMBL" id="FTMS01000008">
    <property type="protein sequence ID" value="SIQ40323.1"/>
    <property type="molecule type" value="Genomic_DNA"/>
</dbReference>
<gene>
    <name evidence="6" type="ORF">SAMN05920897_10878</name>
</gene>
<dbReference type="GO" id="GO:0005524">
    <property type="term" value="F:ATP binding"/>
    <property type="evidence" value="ECO:0007669"/>
    <property type="project" value="UniProtKB-KW"/>
</dbReference>
<sequence length="334" mass="36265">MTGGTRWTLPFRDQASLAPCREGHGPEASLPGAVPPEAVPPETVPLEPAPLEMEGVRFAYSRKRPLFQDLDFTLPAGGVVGLLGRNGAGKTTLLKLGMGLLFPREGRVSLFGSPAGRRRPAILSRLVFIPEQIAPPPVTLVQYFHLQSGYYPAFDPARAETWAEQFEIPLDQALPSLSYGQQKKALLVTALACGPDLVILDEPTNGLDIPSKRVFRQLISQATQEGCSVVVSTHQVQDVAKLLDHVIILEGGKVLFQASRRTLLEELELRRFSSEEEARQAGALAWEVRFGVPVAVVPRDRTTPAGEELDLELLFHAAMTNPEALAAVCPGGDR</sequence>
<evidence type="ECO:0000256" key="4">
    <source>
        <dbReference type="SAM" id="MobiDB-lite"/>
    </source>
</evidence>
<dbReference type="PANTHER" id="PTHR42939:SF1">
    <property type="entry name" value="ABC TRANSPORTER ATP-BINDING PROTEIN ALBC-RELATED"/>
    <property type="match status" value="1"/>
</dbReference>